<dbReference type="GO" id="GO:0005576">
    <property type="term" value="C:extracellular region"/>
    <property type="evidence" value="ECO:0007669"/>
    <property type="project" value="TreeGrafter"/>
</dbReference>
<feature type="domain" description="Mce/MlaD" evidence="1">
    <location>
        <begin position="37"/>
        <end position="111"/>
    </location>
</feature>
<dbReference type="Pfam" id="PF02470">
    <property type="entry name" value="MlaD"/>
    <property type="match status" value="1"/>
</dbReference>
<evidence type="ECO:0000313" key="4">
    <source>
        <dbReference type="Proteomes" id="UP000655751"/>
    </source>
</evidence>
<dbReference type="RefSeq" id="WP_196147879.1">
    <property type="nucleotide sequence ID" value="NZ_JADMLG010000002.1"/>
</dbReference>
<dbReference type="InterPro" id="IPR052336">
    <property type="entry name" value="MlaD_Phospholipid_Transporter"/>
</dbReference>
<feature type="domain" description="Mammalian cell entry C-terminal" evidence="2">
    <location>
        <begin position="119"/>
        <end position="231"/>
    </location>
</feature>
<dbReference type="InterPro" id="IPR003399">
    <property type="entry name" value="Mce/MlaD"/>
</dbReference>
<dbReference type="InterPro" id="IPR024516">
    <property type="entry name" value="Mce_C"/>
</dbReference>
<keyword evidence="4" id="KW-1185">Reference proteome</keyword>
<protein>
    <submittedName>
        <fullName evidence="3">MCE family protein</fullName>
    </submittedName>
</protein>
<accession>A0A931I7V7</accession>
<evidence type="ECO:0000313" key="3">
    <source>
        <dbReference type="EMBL" id="MBH0775513.1"/>
    </source>
</evidence>
<organism evidence="3 4">
    <name type="scientific">Nocardia bovistercoris</name>
    <dbReference type="NCBI Taxonomy" id="2785916"/>
    <lineage>
        <taxon>Bacteria</taxon>
        <taxon>Bacillati</taxon>
        <taxon>Actinomycetota</taxon>
        <taxon>Actinomycetes</taxon>
        <taxon>Mycobacteriales</taxon>
        <taxon>Nocardiaceae</taxon>
        <taxon>Nocardia</taxon>
    </lineage>
</organism>
<dbReference type="NCBIfam" id="TIGR00996">
    <property type="entry name" value="Mtu_fam_mce"/>
    <property type="match status" value="1"/>
</dbReference>
<dbReference type="AlphaFoldDB" id="A0A931I7V7"/>
<dbReference type="Pfam" id="PF11887">
    <property type="entry name" value="Mce4_CUP1"/>
    <property type="match status" value="1"/>
</dbReference>
<evidence type="ECO:0000259" key="2">
    <source>
        <dbReference type="Pfam" id="PF11887"/>
    </source>
</evidence>
<dbReference type="PANTHER" id="PTHR33371:SF17">
    <property type="entry name" value="MCE-FAMILY PROTEIN MCE1B"/>
    <property type="match status" value="1"/>
</dbReference>
<reference evidence="3" key="1">
    <citation type="submission" date="2020-11" db="EMBL/GenBank/DDBJ databases">
        <title>Nocardia NEAU-351.nov., a novel actinomycete isolated from the cow dung.</title>
        <authorList>
            <person name="Zhang X."/>
        </authorList>
    </citation>
    <scope>NUCLEOTIDE SEQUENCE</scope>
    <source>
        <strain evidence="3">NEAU-351</strain>
    </source>
</reference>
<dbReference type="Proteomes" id="UP000655751">
    <property type="component" value="Unassembled WGS sequence"/>
</dbReference>
<evidence type="ECO:0000259" key="1">
    <source>
        <dbReference type="Pfam" id="PF02470"/>
    </source>
</evidence>
<dbReference type="GO" id="GO:0051701">
    <property type="term" value="P:biological process involved in interaction with host"/>
    <property type="evidence" value="ECO:0007669"/>
    <property type="project" value="TreeGrafter"/>
</dbReference>
<dbReference type="InterPro" id="IPR005693">
    <property type="entry name" value="Mce"/>
</dbReference>
<sequence length="335" mass="35322">MKSLSAAIWRLALFAAAMIAVLALVLAAIARPVGGSTHTYRAVFTDANGLGAGDDVRLHGVGVGKVESIDLVGSDAVVRFTARTGVTLYESTRFAIRYQNMTGLRYIDVQQPESERGGELRADALVPKERTVASFDVTALFNGLKPVLATLRPEALNSFAESMIALIEGNGNGIGPALDAIGRLADYVGDRQRVISVLFDNLAQISDRIGGQSPGLVALLRRLADVFESLQVNMNGLLDFALTAPPVLYPLDNLLTTLGLTENENPDLDALLRKLFPDPQEAVDVLSRLPAVLAALNAALPNFAGSGPLCGKGEAVPPQALAVLLAGQKVTLCKG</sequence>
<dbReference type="PANTHER" id="PTHR33371">
    <property type="entry name" value="INTERMEMBRANE PHOSPHOLIPID TRANSPORT SYSTEM BINDING PROTEIN MLAD-RELATED"/>
    <property type="match status" value="1"/>
</dbReference>
<gene>
    <name evidence="3" type="ORF">IT779_04315</name>
</gene>
<dbReference type="EMBL" id="JADMLG010000002">
    <property type="protein sequence ID" value="MBH0775513.1"/>
    <property type="molecule type" value="Genomic_DNA"/>
</dbReference>
<name>A0A931I7V7_9NOCA</name>
<comment type="caution">
    <text evidence="3">The sequence shown here is derived from an EMBL/GenBank/DDBJ whole genome shotgun (WGS) entry which is preliminary data.</text>
</comment>
<proteinExistence type="predicted"/>